<keyword evidence="3" id="KW-1185">Reference proteome</keyword>
<feature type="compositionally biased region" description="Low complexity" evidence="1">
    <location>
        <begin position="176"/>
        <end position="195"/>
    </location>
</feature>
<protein>
    <submittedName>
        <fullName evidence="2">KIAA1755</fullName>
    </submittedName>
</protein>
<dbReference type="Ensembl" id="ENSAOWT00000006493.1">
    <property type="protein sequence ID" value="ENSAOWP00000005728.1"/>
    <property type="gene ID" value="ENSAOWG00000003922.1"/>
</dbReference>
<sequence>PPFEATAPTVLGQVFRLLETRYQGDGLCCLLDFLIPAKRLFEHVRQAACAPYFNCVFLHEGWPLCLREKVVVHLAPLNPLLLRSGDFYLQAEPGEERAARLTLKHLSGDLRAVRRTPVPEAAYALLFTHEWLEEINRQRGGGAPLRTCLVATEDGIAPLPWSSIATPEFVDKPDTGPGRAPAPAPSAAGASCAAEPAPPGPYSNVAGSIPGCKDASRKPDQGKYPGLIKVDQLGPQSKAAALAVPSLREIVSRNLEGEYVDLLEPSEEKLGLPAPALPPAHRAGGSRAPCAPCLGTSRTSPPTPFLRNGALQLVAAKYQTFSRFLFPRTVPKPSFFQGKHPQQPALAFPGTREPGEPPQAALALLGGAGRGLETGGRDARAGRSCSVLRRVGREPPRAGPGPRPVTVTRHLPSSAGSTDKLGRALLQVSTSGSAWTAAWCSAGELARLVLYLCSIPRNDVPDGGLTVVVDARQQPPSPVLFAALRSVQVLAPGSIHAVLLLAEKELPAQREKLPGVQVETLPSLKALGRYVDSSQLTRELDGTFPYCHSEWVQFFQKLHPFAAGLRQASELLRSCIRELRQADGPVGLQEAAACIARHKELMRRVLSDPQLVGLQRDGGAMLARLRREAARLGASPHVRALQLLQPGGCAAAPGPGAGRAARKPQTSSSRLAFQITWLSLDCTGCGKRGESQPGNLEALRGLESSFQKLSVDFSLEKLQEMTAQVRAMRSSSGLGAWSAAWQRYRETRRILEEMLAELRQARGADAGGGGQADVFGPSRSAAPGKEAPVCRDAPSPVPGSRRPDGARECGDAGLHLASGSLAKPDSGACAGTGGSISRDLGRPVQGRPLALPARMRCTEQPGPSTRAPPAEAAQYFQVSSRSSLSSDDSDSHASAEEPPAAALPSPRGAAPPCPSGKSPHILYLEKHLAKAGAE</sequence>
<feature type="compositionally biased region" description="Basic and acidic residues" evidence="1">
    <location>
        <begin position="801"/>
        <end position="810"/>
    </location>
</feature>
<feature type="region of interest" description="Disordered" evidence="1">
    <location>
        <begin position="167"/>
        <end position="198"/>
    </location>
</feature>
<reference evidence="2" key="2">
    <citation type="submission" date="2025-09" db="UniProtKB">
        <authorList>
            <consortium name="Ensembl"/>
        </authorList>
    </citation>
    <scope>IDENTIFICATION</scope>
</reference>
<evidence type="ECO:0000313" key="2">
    <source>
        <dbReference type="Ensembl" id="ENSAOWP00000005728.1"/>
    </source>
</evidence>
<dbReference type="Proteomes" id="UP000694424">
    <property type="component" value="Unplaced"/>
</dbReference>
<dbReference type="PANTHER" id="PTHR45845">
    <property type="entry name" value="RHO GUANINE NUCLEOTIDE EXCHANGE FACTOR-RELATED"/>
    <property type="match status" value="1"/>
</dbReference>
<accession>A0A8B9P3V8</accession>
<name>A0A8B9P3V8_APTOW</name>
<feature type="region of interest" description="Disordered" evidence="1">
    <location>
        <begin position="764"/>
        <end position="921"/>
    </location>
</feature>
<dbReference type="InterPro" id="IPR052231">
    <property type="entry name" value="Rho_GEF_signaling-related"/>
</dbReference>
<evidence type="ECO:0000256" key="1">
    <source>
        <dbReference type="SAM" id="MobiDB-lite"/>
    </source>
</evidence>
<organism evidence="2 3">
    <name type="scientific">Apteryx owenii</name>
    <name type="common">Little spotted kiwi</name>
    <dbReference type="NCBI Taxonomy" id="8824"/>
    <lineage>
        <taxon>Eukaryota</taxon>
        <taxon>Metazoa</taxon>
        <taxon>Chordata</taxon>
        <taxon>Craniata</taxon>
        <taxon>Vertebrata</taxon>
        <taxon>Euteleostomi</taxon>
        <taxon>Archelosauria</taxon>
        <taxon>Archosauria</taxon>
        <taxon>Dinosauria</taxon>
        <taxon>Saurischia</taxon>
        <taxon>Theropoda</taxon>
        <taxon>Coelurosauria</taxon>
        <taxon>Aves</taxon>
        <taxon>Palaeognathae</taxon>
        <taxon>Apterygiformes</taxon>
        <taxon>Apterygidae</taxon>
        <taxon>Apteryx</taxon>
    </lineage>
</organism>
<proteinExistence type="predicted"/>
<dbReference type="AlphaFoldDB" id="A0A8B9P3V8"/>
<dbReference type="PANTHER" id="PTHR45845:SF2">
    <property type="entry name" value="RIKEN CDNA D630003M21 GENE"/>
    <property type="match status" value="1"/>
</dbReference>
<reference evidence="2" key="1">
    <citation type="submission" date="2025-08" db="UniProtKB">
        <authorList>
            <consortium name="Ensembl"/>
        </authorList>
    </citation>
    <scope>IDENTIFICATION</scope>
</reference>
<feature type="region of interest" description="Disordered" evidence="1">
    <location>
        <begin position="391"/>
        <end position="418"/>
    </location>
</feature>
<feature type="compositionally biased region" description="Low complexity" evidence="1">
    <location>
        <begin position="896"/>
        <end position="906"/>
    </location>
</feature>
<evidence type="ECO:0000313" key="3">
    <source>
        <dbReference type="Proteomes" id="UP000694424"/>
    </source>
</evidence>